<sequence length="93" mass="10764">MKRFFKEVTADLVKQMWTFVGLFSAWLVLTGSAKKVVGISILVAIVIWVATFNLRHHETSALKRRIREENEERRRLLRRKKAAQPATQDEGAL</sequence>
<evidence type="ECO:0000313" key="3">
    <source>
        <dbReference type="EMBL" id="CAB4686900.1"/>
    </source>
</evidence>
<evidence type="ECO:0000313" key="4">
    <source>
        <dbReference type="EMBL" id="CAB4841258.1"/>
    </source>
</evidence>
<dbReference type="EMBL" id="CAEZXN010000004">
    <property type="protein sequence ID" value="CAB4686900.1"/>
    <property type="molecule type" value="Genomic_DNA"/>
</dbReference>
<accession>A0A6J7BAD5</accession>
<dbReference type="EMBL" id="CAEZXB010000020">
    <property type="protein sequence ID" value="CAB4679931.1"/>
    <property type="molecule type" value="Genomic_DNA"/>
</dbReference>
<feature type="transmembrane region" description="Helical" evidence="1">
    <location>
        <begin position="12"/>
        <end position="30"/>
    </location>
</feature>
<keyword evidence="1" id="KW-0472">Membrane</keyword>
<dbReference type="EMBL" id="CAFBRC010000011">
    <property type="protein sequence ID" value="CAB5072233.1"/>
    <property type="molecule type" value="Genomic_DNA"/>
</dbReference>
<gene>
    <name evidence="2" type="ORF">UFOPK2342_01066</name>
    <name evidence="3" type="ORF">UFOPK2423_00307</name>
    <name evidence="4" type="ORF">UFOPK3266_00340</name>
    <name evidence="5" type="ORF">UFOPK4367_00262</name>
</gene>
<reference evidence="4" key="1">
    <citation type="submission" date="2020-05" db="EMBL/GenBank/DDBJ databases">
        <authorList>
            <person name="Chiriac C."/>
            <person name="Salcher M."/>
            <person name="Ghai R."/>
            <person name="Kavagutti S V."/>
        </authorList>
    </citation>
    <scope>NUCLEOTIDE SEQUENCE</scope>
</reference>
<proteinExistence type="predicted"/>
<dbReference type="EMBL" id="CAFBAA010000005">
    <property type="protein sequence ID" value="CAB4841258.1"/>
    <property type="molecule type" value="Genomic_DNA"/>
</dbReference>
<feature type="transmembrane region" description="Helical" evidence="1">
    <location>
        <begin position="36"/>
        <end position="54"/>
    </location>
</feature>
<dbReference type="AlphaFoldDB" id="A0A6J7BAD5"/>
<evidence type="ECO:0000256" key="1">
    <source>
        <dbReference type="SAM" id="Phobius"/>
    </source>
</evidence>
<name>A0A6J7BAD5_9ZZZZ</name>
<protein>
    <submittedName>
        <fullName evidence="4">Unannotated protein</fullName>
    </submittedName>
</protein>
<keyword evidence="1" id="KW-0812">Transmembrane</keyword>
<organism evidence="4">
    <name type="scientific">freshwater metagenome</name>
    <dbReference type="NCBI Taxonomy" id="449393"/>
    <lineage>
        <taxon>unclassified sequences</taxon>
        <taxon>metagenomes</taxon>
        <taxon>ecological metagenomes</taxon>
    </lineage>
</organism>
<evidence type="ECO:0000313" key="2">
    <source>
        <dbReference type="EMBL" id="CAB4679931.1"/>
    </source>
</evidence>
<evidence type="ECO:0000313" key="5">
    <source>
        <dbReference type="EMBL" id="CAB5072233.1"/>
    </source>
</evidence>
<keyword evidence="1" id="KW-1133">Transmembrane helix</keyword>